<dbReference type="RefSeq" id="WP_168917145.1">
    <property type="nucleotide sequence ID" value="NZ_CP050804.1"/>
</dbReference>
<dbReference type="GO" id="GO:0003677">
    <property type="term" value="F:DNA binding"/>
    <property type="evidence" value="ECO:0007669"/>
    <property type="project" value="UniProtKB-KW"/>
</dbReference>
<feature type="domain" description="HTH merR-type" evidence="3">
    <location>
        <begin position="10"/>
        <end position="79"/>
    </location>
</feature>
<dbReference type="SUPFAM" id="SSF46955">
    <property type="entry name" value="Putative DNA-binding domain"/>
    <property type="match status" value="1"/>
</dbReference>
<dbReference type="Gene3D" id="1.10.1660.10">
    <property type="match status" value="1"/>
</dbReference>
<dbReference type="InterPro" id="IPR000551">
    <property type="entry name" value="MerR-type_HTH_dom"/>
</dbReference>
<dbReference type="SMART" id="SM00422">
    <property type="entry name" value="HTH_MERR"/>
    <property type="match status" value="1"/>
</dbReference>
<dbReference type="KEGG" id="arca:HC352_00820"/>
<evidence type="ECO:0000256" key="2">
    <source>
        <dbReference type="SAM" id="Coils"/>
    </source>
</evidence>
<feature type="coiled-coil region" evidence="2">
    <location>
        <begin position="76"/>
        <end position="110"/>
    </location>
</feature>
<dbReference type="EMBL" id="CP050804">
    <property type="protein sequence ID" value="QJC21203.1"/>
    <property type="molecule type" value="Genomic_DNA"/>
</dbReference>
<accession>A0A6H2EJQ6</accession>
<dbReference type="AlphaFoldDB" id="A0A6H2EJQ6"/>
<gene>
    <name evidence="4" type="ORF">HC352_00820</name>
</gene>
<protein>
    <submittedName>
        <fullName evidence="4">MerR family transcriptional regulator</fullName>
    </submittedName>
</protein>
<keyword evidence="1" id="KW-0238">DNA-binding</keyword>
<sequence>MAKVANSAPILTVSVAAELAGMHAQTVRQYDRLGLVVAKRTRGGGRRYSLNDVERLTEIQRLSQEEGINLAGIARIFELRDELAKLASAKSAIEQQLIDLRNEHTLIQEQIRTQRERQERVFAVNSSGQVEASGSIETLRRTLRAAREDERHRSAHTVQEVHAHDRGTAVVPSSQQLDWLLELLEQHMYDRLSHRQLKLVGTSSVTNEDDDAEILDVNEIIL</sequence>
<keyword evidence="5" id="KW-1185">Reference proteome</keyword>
<dbReference type="GO" id="GO:0003700">
    <property type="term" value="F:DNA-binding transcription factor activity"/>
    <property type="evidence" value="ECO:0007669"/>
    <property type="project" value="InterPro"/>
</dbReference>
<dbReference type="Pfam" id="PF13411">
    <property type="entry name" value="MerR_1"/>
    <property type="match status" value="1"/>
</dbReference>
<evidence type="ECO:0000259" key="3">
    <source>
        <dbReference type="PROSITE" id="PS50937"/>
    </source>
</evidence>
<dbReference type="Proteomes" id="UP000502298">
    <property type="component" value="Chromosome"/>
</dbReference>
<dbReference type="PROSITE" id="PS50937">
    <property type="entry name" value="HTH_MERR_2"/>
    <property type="match status" value="1"/>
</dbReference>
<evidence type="ECO:0000313" key="5">
    <source>
        <dbReference type="Proteomes" id="UP000502298"/>
    </source>
</evidence>
<name>A0A6H2EJQ6_9ACTO</name>
<evidence type="ECO:0000256" key="1">
    <source>
        <dbReference type="ARBA" id="ARBA00023125"/>
    </source>
</evidence>
<reference evidence="4 5" key="1">
    <citation type="submission" date="2020-03" db="EMBL/GenBank/DDBJ databases">
        <title>Complete genome of Arcanobacterium buesumensis sp. nov. strain 2701.</title>
        <authorList>
            <person name="Borowiak M."/>
            <person name="Alssahen M."/>
            <person name="Laemmler C."/>
            <person name="Malorny B."/>
            <person name="Hassan A."/>
            <person name="Prenger-Berninghoff E."/>
            <person name="Ploetz M."/>
            <person name="Abdulmawjood A."/>
        </authorList>
    </citation>
    <scope>NUCLEOTIDE SEQUENCE [LARGE SCALE GENOMIC DNA]</scope>
    <source>
        <strain evidence="4 5">2701</strain>
    </source>
</reference>
<organism evidence="4 5">
    <name type="scientific">Arcanobacterium buesumense</name>
    <dbReference type="NCBI Taxonomy" id="2722751"/>
    <lineage>
        <taxon>Bacteria</taxon>
        <taxon>Bacillati</taxon>
        <taxon>Actinomycetota</taxon>
        <taxon>Actinomycetes</taxon>
        <taxon>Actinomycetales</taxon>
        <taxon>Actinomycetaceae</taxon>
        <taxon>Arcanobacterium</taxon>
    </lineage>
</organism>
<evidence type="ECO:0000313" key="4">
    <source>
        <dbReference type="EMBL" id="QJC21203.1"/>
    </source>
</evidence>
<keyword evidence="2" id="KW-0175">Coiled coil</keyword>
<dbReference type="NCBIfam" id="NF047375">
    <property type="entry name" value="HeatShock_HspR"/>
    <property type="match status" value="1"/>
</dbReference>
<dbReference type="PANTHER" id="PTHR30204:SF58">
    <property type="entry name" value="HTH-TYPE TRANSCRIPTIONAL REGULATOR YFMP"/>
    <property type="match status" value="1"/>
</dbReference>
<dbReference type="PANTHER" id="PTHR30204">
    <property type="entry name" value="REDOX-CYCLING DRUG-SENSING TRANSCRIPTIONAL ACTIVATOR SOXR"/>
    <property type="match status" value="1"/>
</dbReference>
<dbReference type="InterPro" id="IPR009061">
    <property type="entry name" value="DNA-bd_dom_put_sf"/>
</dbReference>
<proteinExistence type="predicted"/>
<dbReference type="InterPro" id="IPR047057">
    <property type="entry name" value="MerR_fam"/>
</dbReference>